<keyword evidence="2" id="KW-0472">Membrane</keyword>
<evidence type="ECO:0000313" key="3">
    <source>
        <dbReference type="EMBL" id="EDR00887.1"/>
    </source>
</evidence>
<dbReference type="OrthoDB" id="10263751at2759"/>
<organism evidence="4">
    <name type="scientific">Laccaria bicolor (strain S238N-H82 / ATCC MYA-4686)</name>
    <name type="common">Bicoloured deceiver</name>
    <name type="synonym">Laccaria laccata var. bicolor</name>
    <dbReference type="NCBI Taxonomy" id="486041"/>
    <lineage>
        <taxon>Eukaryota</taxon>
        <taxon>Fungi</taxon>
        <taxon>Dikarya</taxon>
        <taxon>Basidiomycota</taxon>
        <taxon>Agaricomycotina</taxon>
        <taxon>Agaricomycetes</taxon>
        <taxon>Agaricomycetidae</taxon>
        <taxon>Agaricales</taxon>
        <taxon>Agaricineae</taxon>
        <taxon>Hydnangiaceae</taxon>
        <taxon>Laccaria</taxon>
    </lineage>
</organism>
<accession>B0DWX5</accession>
<dbReference type="STRING" id="486041.B0DWX5"/>
<keyword evidence="2" id="KW-1133">Transmembrane helix</keyword>
<feature type="compositionally biased region" description="Basic residues" evidence="1">
    <location>
        <begin position="410"/>
        <end position="420"/>
    </location>
</feature>
<sequence>MSSHELQTGLGDRSSLINDASQNEQPQTILLTRPRGPSTAPQTNTISKLACANTTAKPTSSKLSPLNKHWHILDRAPSLNSLASAELKILPERKRRGGTGCLRSLLPKSLVQGAAAAQLQSSPQMGRPSASSVSPGSRAWYEFDLAVVVALVSPIGNWLTGGDHIKNLLLIILLIFYLHQIIEIHWDLYQKSRLRRRSPSLPPLPDSTEPPSYRTYAASDLRSFELSLLFLTFLSPFLGALCCLLRYATAAVSGPQSVSWFSMGLFRISHGTSSRGSALVRRDCTICDLEKRVLELERKLGKMGKRVGGVVDEVHEYVDEAVDGVWHSLKKQERRWEKWEGRVREVEEKVNKSPSAPERGRLSLDGAYAHSLLAYVLPQWLLDFEAPYYTTGLYYGPSLYSPTTTSTIASRHHHHHHQHYQHPSFPSSPSTLLETIVEEDDSTTAVNGKCQEKERYRCPFLARPMWITSSIIMRVGYLLMAPLRAVVRMVLRRQTFLSLPSQNVAPHSLFATQPVPKNRFLVAIPDNRSQKTDPRQSVLAATIPGESVPVIVSCYPVTSPNNRALLSLFSPTTLLPLPFPLHPDTVSPSC</sequence>
<gene>
    <name evidence="3" type="ORF">LACBIDRAFT_333742</name>
</gene>
<evidence type="ECO:0000256" key="2">
    <source>
        <dbReference type="SAM" id="Phobius"/>
    </source>
</evidence>
<dbReference type="InParanoid" id="B0DWX5"/>
<dbReference type="HOGENOM" id="CLU_462363_0_0_1"/>
<feature type="transmembrane region" description="Helical" evidence="2">
    <location>
        <begin position="465"/>
        <end position="487"/>
    </location>
</feature>
<dbReference type="GeneID" id="6084130"/>
<evidence type="ECO:0000313" key="4">
    <source>
        <dbReference type="Proteomes" id="UP000001194"/>
    </source>
</evidence>
<keyword evidence="2" id="KW-0812">Transmembrane</keyword>
<dbReference type="AlphaFoldDB" id="B0DWX5"/>
<feature type="compositionally biased region" description="Polar residues" evidence="1">
    <location>
        <begin position="15"/>
        <end position="30"/>
    </location>
</feature>
<reference evidence="3 4" key="1">
    <citation type="journal article" date="2008" name="Nature">
        <title>The genome of Laccaria bicolor provides insights into mycorrhizal symbiosis.</title>
        <authorList>
            <person name="Martin F."/>
            <person name="Aerts A."/>
            <person name="Ahren D."/>
            <person name="Brun A."/>
            <person name="Danchin E.G.J."/>
            <person name="Duchaussoy F."/>
            <person name="Gibon J."/>
            <person name="Kohler A."/>
            <person name="Lindquist E."/>
            <person name="Pereda V."/>
            <person name="Salamov A."/>
            <person name="Shapiro H.J."/>
            <person name="Wuyts J."/>
            <person name="Blaudez D."/>
            <person name="Buee M."/>
            <person name="Brokstein P."/>
            <person name="Canbaeck B."/>
            <person name="Cohen D."/>
            <person name="Courty P.E."/>
            <person name="Coutinho P.M."/>
            <person name="Delaruelle C."/>
            <person name="Detter J.C."/>
            <person name="Deveau A."/>
            <person name="DiFazio S."/>
            <person name="Duplessis S."/>
            <person name="Fraissinet-Tachet L."/>
            <person name="Lucic E."/>
            <person name="Frey-Klett P."/>
            <person name="Fourrey C."/>
            <person name="Feussner I."/>
            <person name="Gay G."/>
            <person name="Grimwood J."/>
            <person name="Hoegger P.J."/>
            <person name="Jain P."/>
            <person name="Kilaru S."/>
            <person name="Labbe J."/>
            <person name="Lin Y.C."/>
            <person name="Legue V."/>
            <person name="Le Tacon F."/>
            <person name="Marmeisse R."/>
            <person name="Melayah D."/>
            <person name="Montanini B."/>
            <person name="Muratet M."/>
            <person name="Nehls U."/>
            <person name="Niculita-Hirzel H."/>
            <person name="Oudot-Le Secq M.P."/>
            <person name="Peter M."/>
            <person name="Quesneville H."/>
            <person name="Rajashekar B."/>
            <person name="Reich M."/>
            <person name="Rouhier N."/>
            <person name="Schmutz J."/>
            <person name="Yin T."/>
            <person name="Chalot M."/>
            <person name="Henrissat B."/>
            <person name="Kuees U."/>
            <person name="Lucas S."/>
            <person name="Van de Peer Y."/>
            <person name="Podila G.K."/>
            <person name="Polle A."/>
            <person name="Pukkila P.J."/>
            <person name="Richardson P.M."/>
            <person name="Rouze P."/>
            <person name="Sanders I.R."/>
            <person name="Stajich J.E."/>
            <person name="Tunlid A."/>
            <person name="Tuskan G."/>
            <person name="Grigoriev I.V."/>
        </authorList>
    </citation>
    <scope>NUCLEOTIDE SEQUENCE [LARGE SCALE GENOMIC DNA]</scope>
    <source>
        <strain evidence="4">S238N-H82 / ATCC MYA-4686</strain>
    </source>
</reference>
<dbReference type="KEGG" id="lbc:LACBIDRAFT_333742"/>
<dbReference type="Proteomes" id="UP000001194">
    <property type="component" value="Unassembled WGS sequence"/>
</dbReference>
<dbReference type="EMBL" id="DS547145">
    <property type="protein sequence ID" value="EDR00887.1"/>
    <property type="molecule type" value="Genomic_DNA"/>
</dbReference>
<feature type="region of interest" description="Disordered" evidence="1">
    <location>
        <begin position="407"/>
        <end position="426"/>
    </location>
</feature>
<protein>
    <submittedName>
        <fullName evidence="3">Predicted protein</fullName>
    </submittedName>
</protein>
<proteinExistence type="predicted"/>
<evidence type="ECO:0000256" key="1">
    <source>
        <dbReference type="SAM" id="MobiDB-lite"/>
    </source>
</evidence>
<keyword evidence="4" id="KW-1185">Reference proteome</keyword>
<feature type="region of interest" description="Disordered" evidence="1">
    <location>
        <begin position="1"/>
        <end position="43"/>
    </location>
</feature>
<name>B0DWX5_LACBS</name>
<dbReference type="RefSeq" id="XP_001888481.1">
    <property type="nucleotide sequence ID" value="XM_001888446.1"/>
</dbReference>